<dbReference type="CDD" id="cd00475">
    <property type="entry name" value="Cis_IPPS"/>
    <property type="match status" value="1"/>
</dbReference>
<keyword evidence="3" id="KW-1133">Transmembrane helix</keyword>
<dbReference type="EC" id="2.5.1.-" evidence="3"/>
<comment type="caution">
    <text evidence="3">Lacks conserved residue(s) required for the propagation of feature annotation.</text>
</comment>
<dbReference type="NCBIfam" id="TIGR00055">
    <property type="entry name" value="uppS"/>
    <property type="match status" value="1"/>
</dbReference>
<feature type="transmembrane region" description="Helical" evidence="3">
    <location>
        <begin position="12"/>
        <end position="31"/>
    </location>
</feature>
<keyword evidence="3" id="KW-0472">Membrane</keyword>
<dbReference type="PANTHER" id="PTHR10291:SF43">
    <property type="entry name" value="DEHYDRODOLICHYL DIPHOSPHATE SYNTHASE COMPLEX SUBUNIT DHDDS"/>
    <property type="match status" value="1"/>
</dbReference>
<reference evidence="4" key="1">
    <citation type="submission" date="2021-01" db="EMBL/GenBank/DDBJ databases">
        <authorList>
            <person name="Corre E."/>
            <person name="Pelletier E."/>
            <person name="Niang G."/>
            <person name="Scheremetjew M."/>
            <person name="Finn R."/>
            <person name="Kale V."/>
            <person name="Holt S."/>
            <person name="Cochrane G."/>
            <person name="Meng A."/>
            <person name="Brown T."/>
            <person name="Cohen L."/>
        </authorList>
    </citation>
    <scope>NUCLEOTIDE SEQUENCE</scope>
    <source>
        <strain evidence="4">CCMP1381</strain>
    </source>
</reference>
<organism evidence="4">
    <name type="scientific">Octactis speculum</name>
    <dbReference type="NCBI Taxonomy" id="3111310"/>
    <lineage>
        <taxon>Eukaryota</taxon>
        <taxon>Sar</taxon>
        <taxon>Stramenopiles</taxon>
        <taxon>Ochrophyta</taxon>
        <taxon>Dictyochophyceae</taxon>
        <taxon>Dictyochales</taxon>
        <taxon>Dictyochaceae</taxon>
        <taxon>Octactis</taxon>
    </lineage>
</organism>
<proteinExistence type="inferred from homology"/>
<dbReference type="InterPro" id="IPR036424">
    <property type="entry name" value="UPP_synth-like_sf"/>
</dbReference>
<dbReference type="GO" id="GO:0045547">
    <property type="term" value="F:ditrans,polycis-polyprenyl diphosphate synthase [(2E,6E)-farnesyl diphosphate specific] activity"/>
    <property type="evidence" value="ECO:0007669"/>
    <property type="project" value="TreeGrafter"/>
</dbReference>
<gene>
    <name evidence="4" type="ORF">DSPE1174_LOCUS24410</name>
</gene>
<dbReference type="PANTHER" id="PTHR10291">
    <property type="entry name" value="DEHYDRODOLICHYL DIPHOSPHATE SYNTHASE FAMILY MEMBER"/>
    <property type="match status" value="1"/>
</dbReference>
<accession>A0A7S2GNW1</accession>
<keyword evidence="2 3" id="KW-0808">Transferase</keyword>
<evidence type="ECO:0000256" key="1">
    <source>
        <dbReference type="ARBA" id="ARBA00005432"/>
    </source>
</evidence>
<dbReference type="AlphaFoldDB" id="A0A7S2GNW1"/>
<sequence>MEMLIPGTLFVPGATIACGLMITISLLLSVIKQRRLRLWGYQWMASLIKASFLKIITFLCGAKVAGWSERSMSLTRQSGQATQARHVAIIMDGNRRYGREKYQDALKGHWDGGQTLVDTVRWCMEEGVQFLTVYAFSTENWKRDSAEIDLLMTIFVKYAERCEKEALENNIRIRVFCTERQRLPRSVIGAIDKMERNTRDKTGFSLNLCVSYGSRGDMALACQRVSERVVKGELRVEDINEQVIAQNLVTHGIPDPDILIRTSGERRLSNYLLFELAYTELFFLDKYWPQVTKSDLLNILNEYDARHRRYGA</sequence>
<feature type="transmembrane region" description="Helical" evidence="3">
    <location>
        <begin position="43"/>
        <end position="67"/>
    </location>
</feature>
<dbReference type="Pfam" id="PF01255">
    <property type="entry name" value="Prenyltransf"/>
    <property type="match status" value="1"/>
</dbReference>
<evidence type="ECO:0000256" key="2">
    <source>
        <dbReference type="ARBA" id="ARBA00022679"/>
    </source>
</evidence>
<evidence type="ECO:0000313" key="4">
    <source>
        <dbReference type="EMBL" id="CAD9460703.1"/>
    </source>
</evidence>
<protein>
    <recommendedName>
        <fullName evidence="3">Alkyl transferase</fullName>
        <ecNumber evidence="3">2.5.1.-</ecNumber>
    </recommendedName>
</protein>
<dbReference type="EMBL" id="HBGS01047057">
    <property type="protein sequence ID" value="CAD9460703.1"/>
    <property type="molecule type" value="Transcribed_RNA"/>
</dbReference>
<dbReference type="HAMAP" id="MF_01139">
    <property type="entry name" value="ISPT"/>
    <property type="match status" value="1"/>
</dbReference>
<dbReference type="InterPro" id="IPR001441">
    <property type="entry name" value="UPP_synth-like"/>
</dbReference>
<dbReference type="SUPFAM" id="SSF64005">
    <property type="entry name" value="Undecaprenyl diphosphate synthase"/>
    <property type="match status" value="1"/>
</dbReference>
<comment type="similarity">
    <text evidence="1 3">Belongs to the UPP synthase family.</text>
</comment>
<dbReference type="GO" id="GO:0016094">
    <property type="term" value="P:polyprenol biosynthetic process"/>
    <property type="evidence" value="ECO:0007669"/>
    <property type="project" value="TreeGrafter"/>
</dbReference>
<dbReference type="Gene3D" id="3.40.1180.10">
    <property type="entry name" value="Decaprenyl diphosphate synthase-like"/>
    <property type="match status" value="1"/>
</dbReference>
<evidence type="ECO:0000256" key="3">
    <source>
        <dbReference type="RuleBase" id="RU363018"/>
    </source>
</evidence>
<keyword evidence="3" id="KW-0812">Transmembrane</keyword>
<dbReference type="GO" id="GO:0005783">
    <property type="term" value="C:endoplasmic reticulum"/>
    <property type="evidence" value="ECO:0007669"/>
    <property type="project" value="TreeGrafter"/>
</dbReference>
<name>A0A7S2GNW1_9STRA</name>